<comment type="caution">
    <text evidence="2">The sequence shown here is derived from an EMBL/GenBank/DDBJ whole genome shotgun (WGS) entry which is preliminary data.</text>
</comment>
<keyword evidence="1" id="KW-0812">Transmembrane</keyword>
<sequence length="695" mass="81403">MGINTMVFIQLLYTIMTKSIYILLSLLISGNIFCQNSIISESDIPKLDSIIRNLEKNYNQSETPNFYSLPQTSASYFEIKTKDPKNFLAELKKSENPEQLQNKFKGLQVDNDLLVIKNVYSDYKNEKKLEIKSFEIANNQNHGIKLSFNDSLNQNNLKHFHSSYTNKRDSITTIRGFYLNNEFKSIKLPKRLSDWINYADLIVRPETSIFYDSDNKSKGFRAYKRTIIDSLVNYYELKTNKPPYKKEQDFITRRKELNDWQSKKEKFADSLYTNDQNFKKLLFEALEYAEENKVSNGDLEDFTAHLISKKRALELMRQNRQVGTCSFDNGPIIQQKRIASLASKTQNWDVFIKSFLNVMNDNVSRNANSNIASNARKTYIEELAKLDLDIDKILLGSNVRIEDATRKHYFSDGSKIAKAYANLNSDKQEYFENKTFEIIKDKEIDAFNKLHFYNTLKNFQYFVKDSIKKNQLEKHIENLIPFLPKEIKSRIENPNKQLYDLLYREKQTLDSFEIKSSIIANIYSYSFGGDCWQAELIDKNSDGKIIYDLTMAIGDEITPLQNFIDKKSNLKSSVEEHSFLQKIINDNKENRVYIKFTTDKSFVNHRNRVTEDMPKELVDELDFENAISLYVSFPKRKYVRFVLLNNGNLLMLGIPKGFELLDYKFEELVTKEEKSFLSTSYKSFKLFDEKGKMLN</sequence>
<accession>A0A2K1DZB7</accession>
<dbReference type="Proteomes" id="UP000236641">
    <property type="component" value="Unassembled WGS sequence"/>
</dbReference>
<keyword evidence="1" id="KW-0472">Membrane</keyword>
<proteinExistence type="predicted"/>
<keyword evidence="3" id="KW-1185">Reference proteome</keyword>
<feature type="transmembrane region" description="Helical" evidence="1">
    <location>
        <begin position="7"/>
        <end position="28"/>
    </location>
</feature>
<dbReference type="EMBL" id="POWF01000003">
    <property type="protein sequence ID" value="PNQ73361.1"/>
    <property type="molecule type" value="Genomic_DNA"/>
</dbReference>
<keyword evidence="1" id="KW-1133">Transmembrane helix</keyword>
<dbReference type="AlphaFoldDB" id="A0A2K1DZB7"/>
<protein>
    <submittedName>
        <fullName evidence="2">Uncharacterized protein</fullName>
    </submittedName>
</protein>
<reference evidence="2 3" key="1">
    <citation type="submission" date="2018-01" db="EMBL/GenBank/DDBJ databases">
        <title>The draft genome of Hanstruepera neustonica JCM19743.</title>
        <authorList>
            <person name="He R.-H."/>
            <person name="Du Z.-J."/>
        </authorList>
    </citation>
    <scope>NUCLEOTIDE SEQUENCE [LARGE SCALE GENOMIC DNA]</scope>
    <source>
        <strain evidence="2 3">JCM19743</strain>
    </source>
</reference>
<evidence type="ECO:0000313" key="3">
    <source>
        <dbReference type="Proteomes" id="UP000236641"/>
    </source>
</evidence>
<gene>
    <name evidence="2" type="ORF">C1T31_07540</name>
</gene>
<organism evidence="2 3">
    <name type="scientific">Hanstruepera neustonica</name>
    <dbReference type="NCBI Taxonomy" id="1445657"/>
    <lineage>
        <taxon>Bacteria</taxon>
        <taxon>Pseudomonadati</taxon>
        <taxon>Bacteroidota</taxon>
        <taxon>Flavobacteriia</taxon>
        <taxon>Flavobacteriales</taxon>
        <taxon>Flavobacteriaceae</taxon>
        <taxon>Hanstruepera</taxon>
    </lineage>
</organism>
<evidence type="ECO:0000256" key="1">
    <source>
        <dbReference type="SAM" id="Phobius"/>
    </source>
</evidence>
<evidence type="ECO:0000313" key="2">
    <source>
        <dbReference type="EMBL" id="PNQ73361.1"/>
    </source>
</evidence>
<name>A0A2K1DZB7_9FLAO</name>